<dbReference type="SUPFAM" id="SSF56988">
    <property type="entry name" value="Anthrax protective antigen"/>
    <property type="match status" value="2"/>
</dbReference>
<proteinExistence type="inferred from homology"/>
<dbReference type="PROSITE" id="PS00018">
    <property type="entry name" value="EF_HAND_1"/>
    <property type="match status" value="1"/>
</dbReference>
<feature type="active site" description="Proton donor" evidence="5">
    <location>
        <position position="500"/>
    </location>
</feature>
<keyword evidence="4 9" id="KW-0326">Glycosidase</keyword>
<dbReference type="OrthoDB" id="9783154at2"/>
<dbReference type="Gene3D" id="3.90.182.10">
    <property type="entry name" value="Toxin - Anthrax Protective Antigen,domain 1"/>
    <property type="match status" value="2"/>
</dbReference>
<dbReference type="Gene3D" id="2.115.10.20">
    <property type="entry name" value="Glycosyl hydrolase domain, family 43"/>
    <property type="match status" value="1"/>
</dbReference>
<dbReference type="PANTHER" id="PTHR43817">
    <property type="entry name" value="GLYCOSYL HYDROLASE"/>
    <property type="match status" value="1"/>
</dbReference>
<dbReference type="GO" id="GO:0005975">
    <property type="term" value="P:carbohydrate metabolic process"/>
    <property type="evidence" value="ECO:0007669"/>
    <property type="project" value="InterPro"/>
</dbReference>
<evidence type="ECO:0000256" key="7">
    <source>
        <dbReference type="SAM" id="MobiDB-lite"/>
    </source>
</evidence>
<dbReference type="Proteomes" id="UP000318478">
    <property type="component" value="Unassembled WGS sequence"/>
</dbReference>
<dbReference type="InterPro" id="IPR018247">
    <property type="entry name" value="EF_Hand_1_Ca_BS"/>
</dbReference>
<reference evidence="9 10" key="1">
    <citation type="submission" date="2019-02" db="EMBL/GenBank/DDBJ databases">
        <title>Deep-cultivation of Planctomycetes and their phenomic and genomic characterization uncovers novel biology.</title>
        <authorList>
            <person name="Wiegand S."/>
            <person name="Jogler M."/>
            <person name="Boedeker C."/>
            <person name="Pinto D."/>
            <person name="Vollmers J."/>
            <person name="Rivas-Marin E."/>
            <person name="Kohn T."/>
            <person name="Peeters S.H."/>
            <person name="Heuer A."/>
            <person name="Rast P."/>
            <person name="Oberbeckmann S."/>
            <person name="Bunk B."/>
            <person name="Jeske O."/>
            <person name="Meyerdierks A."/>
            <person name="Storesund J.E."/>
            <person name="Kallscheuer N."/>
            <person name="Luecker S."/>
            <person name="Lage O.M."/>
            <person name="Pohl T."/>
            <person name="Merkel B.J."/>
            <person name="Hornburger P."/>
            <person name="Mueller R.-W."/>
            <person name="Bruemmer F."/>
            <person name="Labrenz M."/>
            <person name="Spormann A.M."/>
            <person name="Op Den Camp H."/>
            <person name="Overmann J."/>
            <person name="Amann R."/>
            <person name="Jetten M.S.M."/>
            <person name="Mascher T."/>
            <person name="Medema M.H."/>
            <person name="Devos D.P."/>
            <person name="Kaster A.-K."/>
            <person name="Ovreas L."/>
            <person name="Rohde M."/>
            <person name="Galperin M.Y."/>
            <person name="Jogler C."/>
        </authorList>
    </citation>
    <scope>NUCLEOTIDE SEQUENCE [LARGE SCALE GENOMIC DNA]</scope>
    <source>
        <strain evidence="9 10">Pla123a</strain>
    </source>
</reference>
<feature type="region of interest" description="Disordered" evidence="7">
    <location>
        <begin position="987"/>
        <end position="1020"/>
    </location>
</feature>
<feature type="active site" description="Proton acceptor" evidence="5">
    <location>
        <position position="325"/>
    </location>
</feature>
<dbReference type="SUPFAM" id="SSF75005">
    <property type="entry name" value="Arabinanase/levansucrase/invertase"/>
    <property type="match status" value="1"/>
</dbReference>
<evidence type="ECO:0000256" key="1">
    <source>
        <dbReference type="ARBA" id="ARBA00009865"/>
    </source>
</evidence>
<comment type="caution">
    <text evidence="9">The sequence shown here is derived from an EMBL/GenBank/DDBJ whole genome shotgun (WGS) entry which is preliminary data.</text>
</comment>
<keyword evidence="10" id="KW-1185">Reference proteome</keyword>
<evidence type="ECO:0000313" key="10">
    <source>
        <dbReference type="Proteomes" id="UP000318478"/>
    </source>
</evidence>
<dbReference type="PANTHER" id="PTHR43817:SF1">
    <property type="entry name" value="HYDROLASE, FAMILY 43, PUTATIVE (AFU_ORTHOLOGUE AFUA_3G01660)-RELATED"/>
    <property type="match status" value="1"/>
</dbReference>
<evidence type="ECO:0000256" key="5">
    <source>
        <dbReference type="PIRSR" id="PIRSR606710-1"/>
    </source>
</evidence>
<dbReference type="InterPro" id="IPR011658">
    <property type="entry name" value="PA14_dom"/>
</dbReference>
<feature type="compositionally biased region" description="Basic and acidic residues" evidence="7">
    <location>
        <begin position="990"/>
        <end position="1020"/>
    </location>
</feature>
<sequence length="1034" mass="111499">MRNDRQAPSQRGNPTRRRWFETLEQRTLLSAGGLAAQYFHNEGFTGLAYESVEAVDFDWGTGSPAPGVAPSTFSVRWTGQVRAAYSEDYTFYATSDQGVRLWVDGRLLIDHWDPHNTTVDSATVSLVSGRRYDIRVDYYEQYGSAEVQLEWSSSSLPREVVPASQLYTSPAGLFGSYADGAGGAASRYDANIDFDWGAASAHPAVAADGFQVEWTGQVRPDHSGAYTFSVTSDEGVRLWVDGELVVDDWQPHTTRTATGVKQLEAGKWYDVRITYYDQSGAAGVSLSWSGEGQTGNQTQVIRTENLRAAKPTELTFQNPLGPGQDPYVTQWNNSYLHVRSAGRSVLIDQADALVDIHPSNAASSTVVAWTAPLGTSYSQQVWAPEIFHHNGKWYLYFTASDGDNANHRMYVLERDDPDPMGPYVFRGQIAAATDRWAIDGTVLDWQGQLYFIWSGWPGATNGQQNLYIAEMSDPLTISGDRHLISTPDYAWERQGLAINEGPQILAHQGELHIIYSGSGYWRHEYALGRLTYDGVGSLLERSSWQKSPSPVFSQAGAIVGTGHASFTTSLDGSEHWMVYHAHHDPANFQEDRDILLQEFAFDAAGNPDFGEPVPTSTPQSVPGGLPDPERPLLVGDFDGSGLVDRSDYAVWRGSYGLVVAPGVGADANRNGVIDAGDYALWRDNRGAVPPGQDPTLAYWRHEEGPAGQPVIAGEVSVVDSSGSGNPMQTIEASSTAASYSTDVSPLALRSGLPNTLSLDFGPGGDGPGRNDGNVSSGSPINTHTFEALTVEFAFRLKALGGFQTLVGKDGAPVSSPVAPLQVKVRGDNFPGGEPNQLFVEWIDGDGDSAQLLIAGETGDYTIVDAMYGADFRGPSGEVLYSTNSAFSVGRGAYNGNAADWVNALIDEVRISDEALDLSQLLFVPSVVPAAALAAPAPPVAASDNRQDLTVWMPSETLAIAPASEAMASHPPIPQGRPTNLLLAPSARVQRASETDNPQEGRGHWSPEEADSAKPPEDGLARRVRDAAFASVLAW</sequence>
<dbReference type="InterPro" id="IPR023296">
    <property type="entry name" value="Glyco_hydro_beta-prop_sf"/>
</dbReference>
<keyword evidence="3 9" id="KW-0378">Hydrolase</keyword>
<dbReference type="GO" id="GO:0046556">
    <property type="term" value="F:alpha-L-arabinofuranosidase activity"/>
    <property type="evidence" value="ECO:0007669"/>
    <property type="project" value="UniProtKB-EC"/>
</dbReference>
<accession>A0A5C5YUC0</accession>
<dbReference type="EMBL" id="SJPO01000002">
    <property type="protein sequence ID" value="TWT78376.1"/>
    <property type="molecule type" value="Genomic_DNA"/>
</dbReference>
<name>A0A5C5YUC0_9BACT</name>
<dbReference type="Pfam" id="PF07691">
    <property type="entry name" value="PA14"/>
    <property type="match status" value="2"/>
</dbReference>
<dbReference type="CDD" id="cd18820">
    <property type="entry name" value="GH43_LbAraf43-like"/>
    <property type="match status" value="1"/>
</dbReference>
<comment type="similarity">
    <text evidence="1">Belongs to the glycosyl hydrolase 43 family.</text>
</comment>
<dbReference type="InterPro" id="IPR006710">
    <property type="entry name" value="Glyco_hydro_43"/>
</dbReference>
<evidence type="ECO:0000256" key="2">
    <source>
        <dbReference type="ARBA" id="ARBA00022729"/>
    </source>
</evidence>
<feature type="domain" description="PA14" evidence="8">
    <location>
        <begin position="168"/>
        <end position="305"/>
    </location>
</feature>
<dbReference type="PROSITE" id="PS51820">
    <property type="entry name" value="PA14"/>
    <property type="match status" value="2"/>
</dbReference>
<dbReference type="RefSeq" id="WP_146584787.1">
    <property type="nucleotide sequence ID" value="NZ_SJPO01000002.1"/>
</dbReference>
<evidence type="ECO:0000256" key="3">
    <source>
        <dbReference type="ARBA" id="ARBA00022801"/>
    </source>
</evidence>
<evidence type="ECO:0000256" key="6">
    <source>
        <dbReference type="PIRSR" id="PIRSR606710-2"/>
    </source>
</evidence>
<protein>
    <submittedName>
        <fullName evidence="9">Extracellular exo-alpha-(1-&gt;5)-L-arabinofuranosidase</fullName>
        <ecNumber evidence="9">3.2.1.55</ecNumber>
    </submittedName>
</protein>
<organism evidence="9 10">
    <name type="scientific">Posidoniimonas polymericola</name>
    <dbReference type="NCBI Taxonomy" id="2528002"/>
    <lineage>
        <taxon>Bacteria</taxon>
        <taxon>Pseudomonadati</taxon>
        <taxon>Planctomycetota</taxon>
        <taxon>Planctomycetia</taxon>
        <taxon>Pirellulales</taxon>
        <taxon>Lacipirellulaceae</taxon>
        <taxon>Posidoniimonas</taxon>
    </lineage>
</organism>
<evidence type="ECO:0000313" key="9">
    <source>
        <dbReference type="EMBL" id="TWT78376.1"/>
    </source>
</evidence>
<dbReference type="EC" id="3.2.1.55" evidence="9"/>
<dbReference type="SMART" id="SM00758">
    <property type="entry name" value="PA14"/>
    <property type="match status" value="2"/>
</dbReference>
<evidence type="ECO:0000259" key="8">
    <source>
        <dbReference type="PROSITE" id="PS51820"/>
    </source>
</evidence>
<dbReference type="Pfam" id="PF04616">
    <property type="entry name" value="Glyco_hydro_43"/>
    <property type="match status" value="1"/>
</dbReference>
<feature type="domain" description="PA14" evidence="8">
    <location>
        <begin position="29"/>
        <end position="165"/>
    </location>
</feature>
<dbReference type="InterPro" id="IPR037524">
    <property type="entry name" value="PA14/GLEYA"/>
</dbReference>
<gene>
    <name evidence="9" type="ORF">Pla123a_11670</name>
</gene>
<dbReference type="AlphaFoldDB" id="A0A5C5YUC0"/>
<feature type="region of interest" description="Disordered" evidence="7">
    <location>
        <begin position="757"/>
        <end position="778"/>
    </location>
</feature>
<feature type="region of interest" description="Disordered" evidence="7">
    <location>
        <begin position="606"/>
        <end position="627"/>
    </location>
</feature>
<keyword evidence="2" id="KW-0732">Signal</keyword>
<evidence type="ECO:0000256" key="4">
    <source>
        <dbReference type="ARBA" id="ARBA00023295"/>
    </source>
</evidence>
<feature type="site" description="Important for catalytic activity, responsible for pKa modulation of the active site Glu and correct orientation of both the proton donor and substrate" evidence="6">
    <location>
        <position position="439"/>
    </location>
</feature>